<dbReference type="GO" id="GO:0005829">
    <property type="term" value="C:cytosol"/>
    <property type="evidence" value="ECO:0007669"/>
    <property type="project" value="TreeGrafter"/>
</dbReference>
<accession>W4L7F5</accession>
<protein>
    <recommendedName>
        <fullName evidence="5 15">Phosphoribosylformylglycinamidine cyclo-ligase</fullName>
        <ecNumber evidence="4 15">6.3.3.1</ecNumber>
    </recommendedName>
    <alternativeName>
        <fullName evidence="12 15">AIR synthase</fullName>
    </alternativeName>
    <alternativeName>
        <fullName evidence="13 15">AIRS</fullName>
    </alternativeName>
    <alternativeName>
        <fullName evidence="11 15">Phosphoribosyl-aminoimidazole synthetase</fullName>
    </alternativeName>
</protein>
<evidence type="ECO:0000256" key="14">
    <source>
        <dbReference type="ARBA" id="ARBA00049057"/>
    </source>
</evidence>
<reference evidence="18 19" key="1">
    <citation type="journal article" date="2014" name="Nature">
        <title>An environmental bacterial taxon with a large and distinct metabolic repertoire.</title>
        <authorList>
            <person name="Wilson M.C."/>
            <person name="Mori T."/>
            <person name="Ruckert C."/>
            <person name="Uria A.R."/>
            <person name="Helf M.J."/>
            <person name="Takada K."/>
            <person name="Gernert C."/>
            <person name="Steffens U.A."/>
            <person name="Heycke N."/>
            <person name="Schmitt S."/>
            <person name="Rinke C."/>
            <person name="Helfrich E.J."/>
            <person name="Brachmann A.O."/>
            <person name="Gurgui C."/>
            <person name="Wakimoto T."/>
            <person name="Kracht M."/>
            <person name="Crusemann M."/>
            <person name="Hentschel U."/>
            <person name="Abe I."/>
            <person name="Matsunaga S."/>
            <person name="Kalinowski J."/>
            <person name="Takeyama H."/>
            <person name="Piel J."/>
        </authorList>
    </citation>
    <scope>NUCLEOTIDE SEQUENCE [LARGE SCALE GENOMIC DNA]</scope>
    <source>
        <strain evidence="19">TSY1</strain>
    </source>
</reference>
<dbReference type="PATRIC" id="fig|1429438.4.peg.6932"/>
<dbReference type="InterPro" id="IPR016188">
    <property type="entry name" value="PurM-like_N"/>
</dbReference>
<dbReference type="HAMAP" id="MF_00741">
    <property type="entry name" value="AIRS"/>
    <property type="match status" value="1"/>
</dbReference>
<evidence type="ECO:0000256" key="8">
    <source>
        <dbReference type="ARBA" id="ARBA00022741"/>
    </source>
</evidence>
<evidence type="ECO:0000256" key="15">
    <source>
        <dbReference type="HAMAP-Rule" id="MF_00741"/>
    </source>
</evidence>
<gene>
    <name evidence="15" type="primary">purM</name>
    <name evidence="18" type="ORF">ETSY1_36905</name>
</gene>
<evidence type="ECO:0000259" key="16">
    <source>
        <dbReference type="Pfam" id="PF00586"/>
    </source>
</evidence>
<evidence type="ECO:0000256" key="11">
    <source>
        <dbReference type="ARBA" id="ARBA00031908"/>
    </source>
</evidence>
<evidence type="ECO:0000313" key="18">
    <source>
        <dbReference type="EMBL" id="ETW93972.1"/>
    </source>
</evidence>
<dbReference type="InterPro" id="IPR036921">
    <property type="entry name" value="PurM-like_N_sf"/>
</dbReference>
<evidence type="ECO:0000256" key="7">
    <source>
        <dbReference type="ARBA" id="ARBA00022598"/>
    </source>
</evidence>
<evidence type="ECO:0000256" key="10">
    <source>
        <dbReference type="ARBA" id="ARBA00022840"/>
    </source>
</evidence>
<proteinExistence type="inferred from homology"/>
<dbReference type="Pfam" id="PF00586">
    <property type="entry name" value="AIRS"/>
    <property type="match status" value="1"/>
</dbReference>
<dbReference type="PANTHER" id="PTHR10520">
    <property type="entry name" value="TRIFUNCTIONAL PURINE BIOSYNTHETIC PROTEIN ADENOSINE-3-RELATED"/>
    <property type="match status" value="1"/>
</dbReference>
<dbReference type="GO" id="GO:0006189">
    <property type="term" value="P:'de novo' IMP biosynthetic process"/>
    <property type="evidence" value="ECO:0007669"/>
    <property type="project" value="UniProtKB-UniRule"/>
</dbReference>
<evidence type="ECO:0000256" key="9">
    <source>
        <dbReference type="ARBA" id="ARBA00022755"/>
    </source>
</evidence>
<dbReference type="InterPro" id="IPR010918">
    <property type="entry name" value="PurM-like_C_dom"/>
</dbReference>
<dbReference type="CDD" id="cd02196">
    <property type="entry name" value="PurM"/>
    <property type="match status" value="1"/>
</dbReference>
<dbReference type="InterPro" id="IPR036676">
    <property type="entry name" value="PurM-like_C_sf"/>
</dbReference>
<dbReference type="NCBIfam" id="TIGR00878">
    <property type="entry name" value="purM"/>
    <property type="match status" value="1"/>
</dbReference>
<evidence type="ECO:0000256" key="12">
    <source>
        <dbReference type="ARBA" id="ARBA00032931"/>
    </source>
</evidence>
<dbReference type="AlphaFoldDB" id="W4L7F5"/>
<comment type="caution">
    <text evidence="18">The sequence shown here is derived from an EMBL/GenBank/DDBJ whole genome shotgun (WGS) entry which is preliminary data.</text>
</comment>
<evidence type="ECO:0000256" key="1">
    <source>
        <dbReference type="ARBA" id="ARBA00004496"/>
    </source>
</evidence>
<evidence type="ECO:0000256" key="4">
    <source>
        <dbReference type="ARBA" id="ARBA00013047"/>
    </source>
</evidence>
<evidence type="ECO:0000256" key="6">
    <source>
        <dbReference type="ARBA" id="ARBA00022490"/>
    </source>
</evidence>
<keyword evidence="7 15" id="KW-0436">Ligase</keyword>
<name>W4L7F5_ENTF1</name>
<keyword evidence="9 15" id="KW-0658">Purine biosynthesis</keyword>
<dbReference type="SUPFAM" id="SSF55326">
    <property type="entry name" value="PurM N-terminal domain-like"/>
    <property type="match status" value="1"/>
</dbReference>
<dbReference type="HOGENOM" id="CLU_047116_0_0_7"/>
<evidence type="ECO:0000256" key="2">
    <source>
        <dbReference type="ARBA" id="ARBA00004686"/>
    </source>
</evidence>
<evidence type="ECO:0000256" key="5">
    <source>
        <dbReference type="ARBA" id="ARBA00020367"/>
    </source>
</evidence>
<keyword evidence="8 15" id="KW-0547">Nucleotide-binding</keyword>
<dbReference type="InterPro" id="IPR004733">
    <property type="entry name" value="PurM_cligase"/>
</dbReference>
<dbReference type="Pfam" id="PF02769">
    <property type="entry name" value="AIRS_C"/>
    <property type="match status" value="1"/>
</dbReference>
<evidence type="ECO:0000256" key="3">
    <source>
        <dbReference type="ARBA" id="ARBA00010280"/>
    </source>
</evidence>
<comment type="catalytic activity">
    <reaction evidence="14 15">
        <text>2-formamido-N(1)-(5-O-phospho-beta-D-ribosyl)acetamidine + ATP = 5-amino-1-(5-phospho-beta-D-ribosyl)imidazole + ADP + phosphate + H(+)</text>
        <dbReference type="Rhea" id="RHEA:23032"/>
        <dbReference type="ChEBI" id="CHEBI:15378"/>
        <dbReference type="ChEBI" id="CHEBI:30616"/>
        <dbReference type="ChEBI" id="CHEBI:43474"/>
        <dbReference type="ChEBI" id="CHEBI:137981"/>
        <dbReference type="ChEBI" id="CHEBI:147287"/>
        <dbReference type="ChEBI" id="CHEBI:456216"/>
        <dbReference type="EC" id="6.3.3.1"/>
    </reaction>
</comment>
<comment type="pathway">
    <text evidence="2 15">Purine metabolism; IMP biosynthesis via de novo pathway; 5-amino-1-(5-phospho-D-ribosyl)imidazole from N(2)-formyl-N(1)-(5-phospho-D-ribosyl)glycinamide: step 2/2.</text>
</comment>
<dbReference type="GO" id="GO:0005524">
    <property type="term" value="F:ATP binding"/>
    <property type="evidence" value="ECO:0007669"/>
    <property type="project" value="UniProtKB-KW"/>
</dbReference>
<dbReference type="GO" id="GO:0046084">
    <property type="term" value="P:adenine biosynthetic process"/>
    <property type="evidence" value="ECO:0007669"/>
    <property type="project" value="TreeGrafter"/>
</dbReference>
<evidence type="ECO:0000256" key="13">
    <source>
        <dbReference type="ARBA" id="ARBA00033093"/>
    </source>
</evidence>
<dbReference type="PANTHER" id="PTHR10520:SF12">
    <property type="entry name" value="TRIFUNCTIONAL PURINE BIOSYNTHETIC PROTEIN ADENOSINE-3"/>
    <property type="match status" value="1"/>
</dbReference>
<organism evidence="18 19">
    <name type="scientific">Entotheonella factor</name>
    <dbReference type="NCBI Taxonomy" id="1429438"/>
    <lineage>
        <taxon>Bacteria</taxon>
        <taxon>Pseudomonadati</taxon>
        <taxon>Nitrospinota/Tectimicrobiota group</taxon>
        <taxon>Candidatus Tectimicrobiota</taxon>
        <taxon>Candidatus Entotheonellia</taxon>
        <taxon>Candidatus Entotheonellales</taxon>
        <taxon>Candidatus Entotheonellaceae</taxon>
        <taxon>Candidatus Entotheonella</taxon>
    </lineage>
</organism>
<dbReference type="GO" id="GO:0004641">
    <property type="term" value="F:phosphoribosylformylglycinamidine cyclo-ligase activity"/>
    <property type="evidence" value="ECO:0007669"/>
    <property type="project" value="UniProtKB-UniRule"/>
</dbReference>
<dbReference type="EC" id="6.3.3.1" evidence="4 15"/>
<feature type="domain" description="PurM-like C-terminal" evidence="17">
    <location>
        <begin position="184"/>
        <end position="350"/>
    </location>
</feature>
<evidence type="ECO:0000313" key="19">
    <source>
        <dbReference type="Proteomes" id="UP000019141"/>
    </source>
</evidence>
<dbReference type="Gene3D" id="3.90.650.10">
    <property type="entry name" value="PurM-like C-terminal domain"/>
    <property type="match status" value="1"/>
</dbReference>
<keyword evidence="6 15" id="KW-0963">Cytoplasm</keyword>
<evidence type="ECO:0000259" key="17">
    <source>
        <dbReference type="Pfam" id="PF02769"/>
    </source>
</evidence>
<dbReference type="SUPFAM" id="SSF56042">
    <property type="entry name" value="PurM C-terminal domain-like"/>
    <property type="match status" value="1"/>
</dbReference>
<keyword evidence="10 15" id="KW-0067">ATP-binding</keyword>
<dbReference type="Gene3D" id="3.30.1330.10">
    <property type="entry name" value="PurM-like, N-terminal domain"/>
    <property type="match status" value="1"/>
</dbReference>
<dbReference type="UniPathway" id="UPA00074">
    <property type="reaction ID" value="UER00129"/>
</dbReference>
<comment type="subcellular location">
    <subcellularLocation>
        <location evidence="1 15">Cytoplasm</location>
    </subcellularLocation>
</comment>
<feature type="domain" description="PurM-like N-terminal" evidence="16">
    <location>
        <begin position="52"/>
        <end position="172"/>
    </location>
</feature>
<dbReference type="FunFam" id="3.90.650.10:FF:000011">
    <property type="entry name" value="Phosphoribosylformylglycinamidine cyclo-ligase"/>
    <property type="match status" value="1"/>
</dbReference>
<keyword evidence="19" id="KW-1185">Reference proteome</keyword>
<dbReference type="EMBL" id="AZHW01001138">
    <property type="protein sequence ID" value="ETW93972.1"/>
    <property type="molecule type" value="Genomic_DNA"/>
</dbReference>
<dbReference type="Proteomes" id="UP000019141">
    <property type="component" value="Unassembled WGS sequence"/>
</dbReference>
<dbReference type="GO" id="GO:0004637">
    <property type="term" value="F:phosphoribosylamine-glycine ligase activity"/>
    <property type="evidence" value="ECO:0007669"/>
    <property type="project" value="TreeGrafter"/>
</dbReference>
<comment type="similarity">
    <text evidence="3 15">Belongs to the AIR synthase family.</text>
</comment>
<sequence>METSDSESGTTYQAAGVDNERADLGLKRIISRVRQTWPQGHEPGAVQLDIGHYASVIDIGGIGLAIATDGIGSKAIISQMVDRYDTVGIDCVAMNVNDLICVGATPLSMVDYMAVQEAHLDLLDDLSKGLCAGAEMANISISGGETAQLPSVITGYKEGYGFDLAGTAVGTVPLDRIIVGRDIEPGDVIVGIESNGIHSNGLSLARHIFFEQHGYTVETRFPELRQPLGDELLEPTHIYVREALAVLASDIALKALVHITGDGLLNLNRIDAEAGFVIDQLPPVPPIFSLMQQLGRVSDEEMFRVFNMGVGFCMIVPPQDAERAISIVNDHGKKAYAIGYAVADPDKSIHIAQKGIVGKGKAFLKSG</sequence>